<proteinExistence type="predicted"/>
<accession>A0A172Q077</accession>
<dbReference type="EMBL" id="KU935715">
    <property type="protein sequence ID" value="AND75258.1"/>
    <property type="molecule type" value="Genomic_DNA"/>
</dbReference>
<evidence type="ECO:0000313" key="2">
    <source>
        <dbReference type="EMBL" id="AND75258.1"/>
    </source>
</evidence>
<name>A0A172Q077_9CAUD</name>
<reference evidence="3" key="1">
    <citation type="submission" date="2016-03" db="EMBL/GenBank/DDBJ databases">
        <title>Characterization of Acinetobacter baumannii phage vB_AbaM_ME3.</title>
        <authorList>
            <person name="Buttimer C.T.H."/>
            <person name="Elbreki M."/>
            <person name="Coffey A."/>
        </authorList>
    </citation>
    <scope>NUCLEOTIDE SEQUENCE [LARGE SCALE GENOMIC DNA]</scope>
</reference>
<gene>
    <name evidence="2" type="ORF">ME3_97</name>
</gene>
<protein>
    <submittedName>
        <fullName evidence="2">Uncharacterized protein</fullName>
    </submittedName>
</protein>
<organism evidence="2 3">
    <name type="scientific">Acinetobacter phage vB_AbaM_ME3</name>
    <dbReference type="NCBI Taxonomy" id="1837876"/>
    <lineage>
        <taxon>Viruses</taxon>
        <taxon>Duplodnaviria</taxon>
        <taxon>Heunggongvirae</taxon>
        <taxon>Uroviricota</taxon>
        <taxon>Caudoviricetes</taxon>
        <taxon>Metrivirus</taxon>
        <taxon>Metrivirus ME3</taxon>
    </lineage>
</organism>
<evidence type="ECO:0000256" key="1">
    <source>
        <dbReference type="SAM" id="Coils"/>
    </source>
</evidence>
<keyword evidence="3" id="KW-1185">Reference proteome</keyword>
<keyword evidence="1" id="KW-0175">Coiled coil</keyword>
<feature type="coiled-coil region" evidence="1">
    <location>
        <begin position="28"/>
        <end position="55"/>
    </location>
</feature>
<evidence type="ECO:0000313" key="3">
    <source>
        <dbReference type="Proteomes" id="UP000225947"/>
    </source>
</evidence>
<sequence length="56" mass="6147">MNPSKLNVKVDNIQSTLDPRVAKESALIRSLINSLSATNAELAALRARVKELEDNQ</sequence>
<dbReference type="Proteomes" id="UP000225947">
    <property type="component" value="Segment"/>
</dbReference>